<dbReference type="RefSeq" id="WP_255865935.1">
    <property type="nucleotide sequence ID" value="NZ_CP104263.1"/>
</dbReference>
<feature type="signal peptide" evidence="1">
    <location>
        <begin position="1"/>
        <end position="19"/>
    </location>
</feature>
<dbReference type="EMBL" id="JANFLP010000013">
    <property type="protein sequence ID" value="MCQ1950702.1"/>
    <property type="molecule type" value="Genomic_DNA"/>
</dbReference>
<dbReference type="Proteomes" id="UP001206924">
    <property type="component" value="Unassembled WGS sequence"/>
</dbReference>
<reference evidence="2 3" key="1">
    <citation type="submission" date="2022-07" db="EMBL/GenBank/DDBJ databases">
        <title>Novel species in genus Arthrobacter.</title>
        <authorList>
            <person name="Liu Y."/>
        </authorList>
    </citation>
    <scope>NUCLEOTIDE SEQUENCE [LARGE SCALE GENOMIC DNA]</scope>
    <source>
        <strain evidence="3">zg-Y859</strain>
    </source>
</reference>
<protein>
    <recommendedName>
        <fullName evidence="4">Lipoprotein</fullName>
    </recommendedName>
</protein>
<proteinExistence type="predicted"/>
<sequence length="226" mass="24313">MKLSLAGLLLLTVALPGCAAPLGRQRDGTMDAQTKNQSRSVSRRAAFLAATLCLTLTGCMMPMGEKDPSDSHSSSKPAAELLQRMMELTEETVQLHGGRWVHGDPEETVWDANDPSALQGIPCSGPGKTYRYDNMIFGPAVDDPAAAVDKYVSHFEQQGFVETNRYNADVPTDIGSGYYIMLTLADKEGNILFYQAGNHLSTVSVEGPCTDDPAMKVAPARTTPTT</sequence>
<keyword evidence="3" id="KW-1185">Reference proteome</keyword>
<organism evidence="2 3">
    <name type="scientific">Arthrobacter jinronghuae</name>
    <dbReference type="NCBI Taxonomy" id="2964609"/>
    <lineage>
        <taxon>Bacteria</taxon>
        <taxon>Bacillati</taxon>
        <taxon>Actinomycetota</taxon>
        <taxon>Actinomycetes</taxon>
        <taxon>Micrococcales</taxon>
        <taxon>Micrococcaceae</taxon>
        <taxon>Arthrobacter</taxon>
    </lineage>
</organism>
<keyword evidence="1" id="KW-0732">Signal</keyword>
<evidence type="ECO:0008006" key="4">
    <source>
        <dbReference type="Google" id="ProtNLM"/>
    </source>
</evidence>
<gene>
    <name evidence="2" type="ORF">NNX28_12305</name>
</gene>
<accession>A0ABT1NSY6</accession>
<feature type="chain" id="PRO_5046153140" description="Lipoprotein" evidence="1">
    <location>
        <begin position="20"/>
        <end position="226"/>
    </location>
</feature>
<evidence type="ECO:0000313" key="2">
    <source>
        <dbReference type="EMBL" id="MCQ1950702.1"/>
    </source>
</evidence>
<name>A0ABT1NSY6_9MICC</name>
<evidence type="ECO:0000256" key="1">
    <source>
        <dbReference type="SAM" id="SignalP"/>
    </source>
</evidence>
<evidence type="ECO:0000313" key="3">
    <source>
        <dbReference type="Proteomes" id="UP001206924"/>
    </source>
</evidence>
<comment type="caution">
    <text evidence="2">The sequence shown here is derived from an EMBL/GenBank/DDBJ whole genome shotgun (WGS) entry which is preliminary data.</text>
</comment>